<evidence type="ECO:0000313" key="9">
    <source>
        <dbReference type="EMBL" id="KGI22109.1"/>
    </source>
</evidence>
<comment type="pathway">
    <text evidence="3 7">Carbohydrate degradation; pentose phosphate pathway; D-ribulose 5-phosphate from D-glucose 6-phosphate (oxidative stage): step 2/3.</text>
</comment>
<dbReference type="Gene3D" id="3.40.50.1360">
    <property type="match status" value="1"/>
</dbReference>
<dbReference type="InterPro" id="IPR006148">
    <property type="entry name" value="Glc/Gal-6P_isomerase"/>
</dbReference>
<dbReference type="SUPFAM" id="SSF100950">
    <property type="entry name" value="NagB/RpiA/CoA transferase-like"/>
    <property type="match status" value="1"/>
</dbReference>
<reference evidence="9 10" key="1">
    <citation type="submission" date="2014-07" db="EMBL/GenBank/DDBJ databases">
        <authorList>
            <person name="McCorrison J."/>
            <person name="Sanka R."/>
            <person name="Torralba M."/>
            <person name="Gillis M."/>
            <person name="Haft D.H."/>
            <person name="Methe B."/>
            <person name="Sutton G."/>
            <person name="Nelson K.E."/>
        </authorList>
    </citation>
    <scope>NUCLEOTIDE SEQUENCE [LARGE SCALE GENOMIC DNA]</scope>
    <source>
        <strain evidence="9 10">S9-PR14</strain>
    </source>
</reference>
<evidence type="ECO:0000313" key="10">
    <source>
        <dbReference type="Proteomes" id="UP000029723"/>
    </source>
</evidence>
<feature type="domain" description="Glucosamine/galactosamine-6-phosphate isomerase" evidence="8">
    <location>
        <begin position="8"/>
        <end position="220"/>
    </location>
</feature>
<comment type="catalytic activity">
    <reaction evidence="1 7">
        <text>6-phospho-D-glucono-1,5-lactone + H2O = 6-phospho-D-gluconate + H(+)</text>
        <dbReference type="Rhea" id="RHEA:12556"/>
        <dbReference type="ChEBI" id="CHEBI:15377"/>
        <dbReference type="ChEBI" id="CHEBI:15378"/>
        <dbReference type="ChEBI" id="CHEBI:57955"/>
        <dbReference type="ChEBI" id="CHEBI:58759"/>
        <dbReference type="EC" id="3.1.1.31"/>
    </reaction>
</comment>
<evidence type="ECO:0000259" key="8">
    <source>
        <dbReference type="Pfam" id="PF01182"/>
    </source>
</evidence>
<dbReference type="InterPro" id="IPR037171">
    <property type="entry name" value="NagB/RpiA_transferase-like"/>
</dbReference>
<dbReference type="RefSeq" id="WP_036927349.1">
    <property type="nucleotide sequence ID" value="NZ_JRPQ01000087.1"/>
</dbReference>
<evidence type="ECO:0000256" key="5">
    <source>
        <dbReference type="ARBA" id="ARBA00013198"/>
    </source>
</evidence>
<name>A0A098YRZ0_9BACT</name>
<dbReference type="PANTHER" id="PTHR11054">
    <property type="entry name" value="6-PHOSPHOGLUCONOLACTONASE"/>
    <property type="match status" value="1"/>
</dbReference>
<comment type="similarity">
    <text evidence="4 7">Belongs to the glucosamine/galactosamine-6-phosphate isomerase family. 6-phosphogluconolactonase subfamily.</text>
</comment>
<dbReference type="InterPro" id="IPR005900">
    <property type="entry name" value="6-phosphogluconolactonase_DevB"/>
</dbReference>
<comment type="caution">
    <text evidence="9">The sequence shown here is derived from an EMBL/GenBank/DDBJ whole genome shotgun (WGS) entry which is preliminary data.</text>
</comment>
<evidence type="ECO:0000256" key="7">
    <source>
        <dbReference type="RuleBase" id="RU365095"/>
    </source>
</evidence>
<sequence length="236" mass="26149">MITNVFPNPKEAARAHVERILNLIKAEDQNEYHIALSGGSTPALMFDLWAKEYTHLTPWKKLRFYWVDERCVAPDDAESNYGMAYQHLLSKVPVPESHIYRIDGENEPEEECKRYSELVSKKTPLEDGLPVFDIVLLGAGDDGHTSSIFPGQEHLLTTSEIYAVGVHPESGQKRIALTGKTIMNAKHVIFFVTGEKKKSVVLAIKGVGNNGPAAYVAHHAKHAVEIFTDNAAADEG</sequence>
<dbReference type="NCBIfam" id="TIGR01198">
    <property type="entry name" value="pgl"/>
    <property type="match status" value="1"/>
</dbReference>
<organism evidence="9 10">
    <name type="scientific">Hoylesella timonensis S9-PR14</name>
    <dbReference type="NCBI Taxonomy" id="1401062"/>
    <lineage>
        <taxon>Bacteria</taxon>
        <taxon>Pseudomonadati</taxon>
        <taxon>Bacteroidota</taxon>
        <taxon>Bacteroidia</taxon>
        <taxon>Bacteroidales</taxon>
        <taxon>Prevotellaceae</taxon>
        <taxon>Hoylesella</taxon>
    </lineage>
</organism>
<dbReference type="Pfam" id="PF01182">
    <property type="entry name" value="Glucosamine_iso"/>
    <property type="match status" value="1"/>
</dbReference>
<dbReference type="GO" id="GO:0005975">
    <property type="term" value="P:carbohydrate metabolic process"/>
    <property type="evidence" value="ECO:0007669"/>
    <property type="project" value="UniProtKB-UniRule"/>
</dbReference>
<dbReference type="PANTHER" id="PTHR11054:SF0">
    <property type="entry name" value="6-PHOSPHOGLUCONOLACTONASE"/>
    <property type="match status" value="1"/>
</dbReference>
<dbReference type="UniPathway" id="UPA00115">
    <property type="reaction ID" value="UER00409"/>
</dbReference>
<dbReference type="OrthoDB" id="9810967at2"/>
<accession>A0A098YRZ0</accession>
<dbReference type="AlphaFoldDB" id="A0A098YRZ0"/>
<dbReference type="EC" id="3.1.1.31" evidence="5 7"/>
<evidence type="ECO:0000256" key="6">
    <source>
        <dbReference type="ARBA" id="ARBA00020337"/>
    </source>
</evidence>
<dbReference type="GO" id="GO:0017057">
    <property type="term" value="F:6-phosphogluconolactonase activity"/>
    <property type="evidence" value="ECO:0007669"/>
    <property type="project" value="UniProtKB-UniRule"/>
</dbReference>
<dbReference type="Proteomes" id="UP000029723">
    <property type="component" value="Unassembled WGS sequence"/>
</dbReference>
<dbReference type="GO" id="GO:0006098">
    <property type="term" value="P:pentose-phosphate shunt"/>
    <property type="evidence" value="ECO:0007669"/>
    <property type="project" value="UniProtKB-UniPathway"/>
</dbReference>
<gene>
    <name evidence="7" type="primary">pgl</name>
    <name evidence="9" type="ORF">HMPREF9304_06230</name>
</gene>
<proteinExistence type="inferred from homology"/>
<comment type="function">
    <text evidence="2 7">Hydrolysis of 6-phosphogluconolactone to 6-phosphogluconate.</text>
</comment>
<dbReference type="InterPro" id="IPR039104">
    <property type="entry name" value="6PGL"/>
</dbReference>
<evidence type="ECO:0000256" key="2">
    <source>
        <dbReference type="ARBA" id="ARBA00002681"/>
    </source>
</evidence>
<dbReference type="EMBL" id="JRPQ01000087">
    <property type="protein sequence ID" value="KGI22109.1"/>
    <property type="molecule type" value="Genomic_DNA"/>
</dbReference>
<evidence type="ECO:0000256" key="1">
    <source>
        <dbReference type="ARBA" id="ARBA00000832"/>
    </source>
</evidence>
<keyword evidence="7" id="KW-0378">Hydrolase</keyword>
<protein>
    <recommendedName>
        <fullName evidence="6 7">6-phosphogluconolactonase</fullName>
        <shortName evidence="7">6PGL</shortName>
        <ecNumber evidence="5 7">3.1.1.31</ecNumber>
    </recommendedName>
</protein>
<dbReference type="CDD" id="cd01400">
    <property type="entry name" value="6PGL"/>
    <property type="match status" value="1"/>
</dbReference>
<evidence type="ECO:0000256" key="3">
    <source>
        <dbReference type="ARBA" id="ARBA00004961"/>
    </source>
</evidence>
<evidence type="ECO:0000256" key="4">
    <source>
        <dbReference type="ARBA" id="ARBA00010662"/>
    </source>
</evidence>